<protein>
    <recommendedName>
        <fullName evidence="2">BTB domain-containing protein</fullName>
    </recommendedName>
</protein>
<dbReference type="EMBL" id="NEDP02076746">
    <property type="protein sequence ID" value="OWF34934.1"/>
    <property type="molecule type" value="Genomic_DNA"/>
</dbReference>
<accession>A0A210PEM4</accession>
<name>A0A210PEM4_MIZYE</name>
<dbReference type="AlphaFoldDB" id="A0A210PEM4"/>
<keyword evidence="4" id="KW-1185">Reference proteome</keyword>
<dbReference type="OrthoDB" id="437903at2759"/>
<feature type="region of interest" description="Disordered" evidence="1">
    <location>
        <begin position="1"/>
        <end position="20"/>
    </location>
</feature>
<feature type="domain" description="BTB" evidence="2">
    <location>
        <begin position="38"/>
        <end position="82"/>
    </location>
</feature>
<reference evidence="3 4" key="1">
    <citation type="journal article" date="2017" name="Nat. Ecol. Evol.">
        <title>Scallop genome provides insights into evolution of bilaterian karyotype and development.</title>
        <authorList>
            <person name="Wang S."/>
            <person name="Zhang J."/>
            <person name="Jiao W."/>
            <person name="Li J."/>
            <person name="Xun X."/>
            <person name="Sun Y."/>
            <person name="Guo X."/>
            <person name="Huan P."/>
            <person name="Dong B."/>
            <person name="Zhang L."/>
            <person name="Hu X."/>
            <person name="Sun X."/>
            <person name="Wang J."/>
            <person name="Zhao C."/>
            <person name="Wang Y."/>
            <person name="Wang D."/>
            <person name="Huang X."/>
            <person name="Wang R."/>
            <person name="Lv J."/>
            <person name="Li Y."/>
            <person name="Zhang Z."/>
            <person name="Liu B."/>
            <person name="Lu W."/>
            <person name="Hui Y."/>
            <person name="Liang J."/>
            <person name="Zhou Z."/>
            <person name="Hou R."/>
            <person name="Li X."/>
            <person name="Liu Y."/>
            <person name="Li H."/>
            <person name="Ning X."/>
            <person name="Lin Y."/>
            <person name="Zhao L."/>
            <person name="Xing Q."/>
            <person name="Dou J."/>
            <person name="Li Y."/>
            <person name="Mao J."/>
            <person name="Guo H."/>
            <person name="Dou H."/>
            <person name="Li T."/>
            <person name="Mu C."/>
            <person name="Jiang W."/>
            <person name="Fu Q."/>
            <person name="Fu X."/>
            <person name="Miao Y."/>
            <person name="Liu J."/>
            <person name="Yu Q."/>
            <person name="Li R."/>
            <person name="Liao H."/>
            <person name="Li X."/>
            <person name="Kong Y."/>
            <person name="Jiang Z."/>
            <person name="Chourrout D."/>
            <person name="Li R."/>
            <person name="Bao Z."/>
        </authorList>
    </citation>
    <scope>NUCLEOTIDE SEQUENCE [LARGE SCALE GENOMIC DNA]</scope>
    <source>
        <strain evidence="3 4">PY_sf001</strain>
    </source>
</reference>
<evidence type="ECO:0000313" key="3">
    <source>
        <dbReference type="EMBL" id="OWF34934.1"/>
    </source>
</evidence>
<organism evidence="3 4">
    <name type="scientific">Mizuhopecten yessoensis</name>
    <name type="common">Japanese scallop</name>
    <name type="synonym">Patinopecten yessoensis</name>
    <dbReference type="NCBI Taxonomy" id="6573"/>
    <lineage>
        <taxon>Eukaryota</taxon>
        <taxon>Metazoa</taxon>
        <taxon>Spiralia</taxon>
        <taxon>Lophotrochozoa</taxon>
        <taxon>Mollusca</taxon>
        <taxon>Bivalvia</taxon>
        <taxon>Autobranchia</taxon>
        <taxon>Pteriomorphia</taxon>
        <taxon>Pectinida</taxon>
        <taxon>Pectinoidea</taxon>
        <taxon>Pectinidae</taxon>
        <taxon>Mizuhopecten</taxon>
    </lineage>
</organism>
<comment type="caution">
    <text evidence="3">The sequence shown here is derived from an EMBL/GenBank/DDBJ whole genome shotgun (WGS) entry which is preliminary data.</text>
</comment>
<evidence type="ECO:0000259" key="2">
    <source>
        <dbReference type="PROSITE" id="PS50097"/>
    </source>
</evidence>
<dbReference type="InterPro" id="IPR000210">
    <property type="entry name" value="BTB/POZ_dom"/>
</dbReference>
<dbReference type="InterPro" id="IPR011333">
    <property type="entry name" value="SKP1/BTB/POZ_sf"/>
</dbReference>
<dbReference type="Gene3D" id="3.30.710.10">
    <property type="entry name" value="Potassium Channel Kv1.1, Chain A"/>
    <property type="match status" value="1"/>
</dbReference>
<dbReference type="Proteomes" id="UP000242188">
    <property type="component" value="Unassembled WGS sequence"/>
</dbReference>
<dbReference type="Pfam" id="PF00651">
    <property type="entry name" value="BTB"/>
    <property type="match status" value="1"/>
</dbReference>
<evidence type="ECO:0000313" key="4">
    <source>
        <dbReference type="Proteomes" id="UP000242188"/>
    </source>
</evidence>
<evidence type="ECO:0000256" key="1">
    <source>
        <dbReference type="SAM" id="MobiDB-lite"/>
    </source>
</evidence>
<dbReference type="SUPFAM" id="SSF54695">
    <property type="entry name" value="POZ domain"/>
    <property type="match status" value="1"/>
</dbReference>
<gene>
    <name evidence="3" type="ORF">KP79_PYT23524</name>
</gene>
<dbReference type="PROSITE" id="PS50097">
    <property type="entry name" value="BTB"/>
    <property type="match status" value="1"/>
</dbReference>
<proteinExistence type="predicted"/>
<sequence>MAKRVDDGESDSVTDQCKDEIEPVTKPDIKIFPGFLPNDVTLVVEDQHLHVNEDLLSSASPVFEAWLKKEWQNDEWNALTTQ</sequence>